<organism evidence="1 2">
    <name type="scientific">Lactuca sativa</name>
    <name type="common">Garden lettuce</name>
    <dbReference type="NCBI Taxonomy" id="4236"/>
    <lineage>
        <taxon>Eukaryota</taxon>
        <taxon>Viridiplantae</taxon>
        <taxon>Streptophyta</taxon>
        <taxon>Embryophyta</taxon>
        <taxon>Tracheophyta</taxon>
        <taxon>Spermatophyta</taxon>
        <taxon>Magnoliopsida</taxon>
        <taxon>eudicotyledons</taxon>
        <taxon>Gunneridae</taxon>
        <taxon>Pentapetalae</taxon>
        <taxon>asterids</taxon>
        <taxon>campanulids</taxon>
        <taxon>Asterales</taxon>
        <taxon>Asteraceae</taxon>
        <taxon>Cichorioideae</taxon>
        <taxon>Cichorieae</taxon>
        <taxon>Lactucinae</taxon>
        <taxon>Lactuca</taxon>
    </lineage>
</organism>
<proteinExistence type="predicted"/>
<protein>
    <submittedName>
        <fullName evidence="1">Uncharacterized protein</fullName>
    </submittedName>
</protein>
<gene>
    <name evidence="1" type="ORF">LSAT_V11C200056830</name>
</gene>
<sequence length="106" mass="12437">MFFYKEMVLYATRSESNKRVKLNCVNVTQLTVIEYVTMLFLLIKTICKFFQRSGMAKLSRQLMISMRYVKNGQSLLRASFIDDMYGLLTMYQNNVMVNNEMLGMVS</sequence>
<comment type="caution">
    <text evidence="1">The sequence shown here is derived from an EMBL/GenBank/DDBJ whole genome shotgun (WGS) entry which is preliminary data.</text>
</comment>
<reference evidence="1 2" key="1">
    <citation type="journal article" date="2017" name="Nat. Commun.">
        <title>Genome assembly with in vitro proximity ligation data and whole-genome triplication in lettuce.</title>
        <authorList>
            <person name="Reyes-Chin-Wo S."/>
            <person name="Wang Z."/>
            <person name="Yang X."/>
            <person name="Kozik A."/>
            <person name="Arikit S."/>
            <person name="Song C."/>
            <person name="Xia L."/>
            <person name="Froenicke L."/>
            <person name="Lavelle D.O."/>
            <person name="Truco M.J."/>
            <person name="Xia R."/>
            <person name="Zhu S."/>
            <person name="Xu C."/>
            <person name="Xu H."/>
            <person name="Xu X."/>
            <person name="Cox K."/>
            <person name="Korf I."/>
            <person name="Meyers B.C."/>
            <person name="Michelmore R.W."/>
        </authorList>
    </citation>
    <scope>NUCLEOTIDE SEQUENCE [LARGE SCALE GENOMIC DNA]</scope>
    <source>
        <strain evidence="2">cv. Salinas</strain>
        <tissue evidence="1">Seedlings</tissue>
    </source>
</reference>
<dbReference type="EMBL" id="NBSK02000002">
    <property type="protein sequence ID" value="KAJ0223126.1"/>
    <property type="molecule type" value="Genomic_DNA"/>
</dbReference>
<dbReference type="AlphaFoldDB" id="A0A9R1WD88"/>
<dbReference type="Proteomes" id="UP000235145">
    <property type="component" value="Unassembled WGS sequence"/>
</dbReference>
<name>A0A9R1WD88_LACSA</name>
<keyword evidence="2" id="KW-1185">Reference proteome</keyword>
<evidence type="ECO:0000313" key="1">
    <source>
        <dbReference type="EMBL" id="KAJ0223126.1"/>
    </source>
</evidence>
<evidence type="ECO:0000313" key="2">
    <source>
        <dbReference type="Proteomes" id="UP000235145"/>
    </source>
</evidence>
<accession>A0A9R1WD88</accession>